<feature type="transmembrane region" description="Helical" evidence="1">
    <location>
        <begin position="34"/>
        <end position="52"/>
    </location>
</feature>
<evidence type="ECO:0000313" key="2">
    <source>
        <dbReference type="EMBL" id="SCB30031.1"/>
    </source>
</evidence>
<sequence>MYKRKTPTLVDWLALLARLTPIITAYVWPILLRFILGTVFFVALAALMYHLLEVELNFSVHGSPPQIAPLTLER</sequence>
<reference evidence="3" key="1">
    <citation type="submission" date="2016-08" db="EMBL/GenBank/DDBJ databases">
        <authorList>
            <person name="Varghese N."/>
            <person name="Submissions Spin"/>
        </authorList>
    </citation>
    <scope>NUCLEOTIDE SEQUENCE [LARGE SCALE GENOMIC DNA]</scope>
    <source>
        <strain evidence="3">CCBAU 57015</strain>
    </source>
</reference>
<keyword evidence="1" id="KW-1133">Transmembrane helix</keyword>
<keyword evidence="1" id="KW-0812">Transmembrane</keyword>
<gene>
    <name evidence="2" type="ORF">GA0061100_107214</name>
</gene>
<dbReference type="OrthoDB" id="8384306at2"/>
<dbReference type="AlphaFoldDB" id="A0A1C3VQG8"/>
<keyword evidence="1" id="KW-0472">Membrane</keyword>
<name>A0A1C3VQG8_9HYPH</name>
<dbReference type="RefSeq" id="WP_075854976.1">
    <property type="nucleotide sequence ID" value="NZ_FMAC01000007.1"/>
</dbReference>
<evidence type="ECO:0000256" key="1">
    <source>
        <dbReference type="SAM" id="Phobius"/>
    </source>
</evidence>
<dbReference type="EMBL" id="FMAC01000007">
    <property type="protein sequence ID" value="SCB30031.1"/>
    <property type="molecule type" value="Genomic_DNA"/>
</dbReference>
<protein>
    <submittedName>
        <fullName evidence="2">Uncharacterized protein</fullName>
    </submittedName>
</protein>
<accession>A0A1C3VQG8</accession>
<evidence type="ECO:0000313" key="3">
    <source>
        <dbReference type="Proteomes" id="UP000186228"/>
    </source>
</evidence>
<dbReference type="Proteomes" id="UP000186228">
    <property type="component" value="Unassembled WGS sequence"/>
</dbReference>
<keyword evidence="3" id="KW-1185">Reference proteome</keyword>
<organism evidence="2 3">
    <name type="scientific">Rhizobium hainanense</name>
    <dbReference type="NCBI Taxonomy" id="52131"/>
    <lineage>
        <taxon>Bacteria</taxon>
        <taxon>Pseudomonadati</taxon>
        <taxon>Pseudomonadota</taxon>
        <taxon>Alphaproteobacteria</taxon>
        <taxon>Hyphomicrobiales</taxon>
        <taxon>Rhizobiaceae</taxon>
        <taxon>Rhizobium/Agrobacterium group</taxon>
        <taxon>Rhizobium</taxon>
    </lineage>
</organism>
<proteinExistence type="predicted"/>